<evidence type="ECO:0008006" key="6">
    <source>
        <dbReference type="Google" id="ProtNLM"/>
    </source>
</evidence>
<dbReference type="Gene3D" id="1.10.10.10">
    <property type="entry name" value="Winged helix-like DNA-binding domain superfamily/Winged helix DNA-binding domain"/>
    <property type="match status" value="2"/>
</dbReference>
<dbReference type="InterPro" id="IPR005234">
    <property type="entry name" value="ScpB_csome_segregation"/>
</dbReference>
<keyword evidence="3" id="KW-0159">Chromosome partition</keyword>
<reference evidence="5" key="1">
    <citation type="submission" date="2018-05" db="EMBL/GenBank/DDBJ databases">
        <authorList>
            <person name="Lanie J.A."/>
            <person name="Ng W.-L."/>
            <person name="Kazmierczak K.M."/>
            <person name="Andrzejewski T.M."/>
            <person name="Davidsen T.M."/>
            <person name="Wayne K.J."/>
            <person name="Tettelin H."/>
            <person name="Glass J.I."/>
            <person name="Rusch D."/>
            <person name="Podicherti R."/>
            <person name="Tsui H.-C.T."/>
            <person name="Winkler M.E."/>
        </authorList>
    </citation>
    <scope>NUCLEOTIDE SEQUENCE</scope>
</reference>
<dbReference type="EMBL" id="UINC01161248">
    <property type="protein sequence ID" value="SVD60327.1"/>
    <property type="molecule type" value="Genomic_DNA"/>
</dbReference>
<name>A0A382WN65_9ZZZZ</name>
<dbReference type="Pfam" id="PF04079">
    <property type="entry name" value="SMC_ScpB"/>
    <property type="match status" value="1"/>
</dbReference>
<dbReference type="InterPro" id="IPR036388">
    <property type="entry name" value="WH-like_DNA-bd_sf"/>
</dbReference>
<accession>A0A382WN65</accession>
<feature type="non-terminal residue" evidence="5">
    <location>
        <position position="201"/>
    </location>
</feature>
<dbReference type="GO" id="GO:0051304">
    <property type="term" value="P:chromosome separation"/>
    <property type="evidence" value="ECO:0007669"/>
    <property type="project" value="InterPro"/>
</dbReference>
<keyword evidence="2" id="KW-0132">Cell division</keyword>
<dbReference type="NCBIfam" id="TIGR00281">
    <property type="entry name" value="SMC-Scp complex subunit ScpB"/>
    <property type="match status" value="1"/>
</dbReference>
<keyword evidence="1" id="KW-0963">Cytoplasm</keyword>
<evidence type="ECO:0000256" key="4">
    <source>
        <dbReference type="ARBA" id="ARBA00023306"/>
    </source>
</evidence>
<keyword evidence="4" id="KW-0131">Cell cycle</keyword>
<dbReference type="PANTHER" id="PTHR34298">
    <property type="entry name" value="SEGREGATION AND CONDENSATION PROTEIN B"/>
    <property type="match status" value="1"/>
</dbReference>
<dbReference type="SUPFAM" id="SSF46785">
    <property type="entry name" value="Winged helix' DNA-binding domain"/>
    <property type="match status" value="2"/>
</dbReference>
<dbReference type="PIRSF" id="PIRSF019345">
    <property type="entry name" value="ScpB"/>
    <property type="match status" value="1"/>
</dbReference>
<dbReference type="GO" id="GO:0051301">
    <property type="term" value="P:cell division"/>
    <property type="evidence" value="ECO:0007669"/>
    <property type="project" value="UniProtKB-KW"/>
</dbReference>
<dbReference type="PANTHER" id="PTHR34298:SF2">
    <property type="entry name" value="SEGREGATION AND CONDENSATION PROTEIN B"/>
    <property type="match status" value="1"/>
</dbReference>
<sequence length="201" mass="22655">MAEGKTINNVMDFPSEHRDNLRILEALLFAASEPLDAESLKARLPKDANLNKLLGLIKAQYENRGVNLIKTAKKWSFKTAPDLASMMQKEKIVQRKLSKAATETLAIIAYHQPVTRAEVEDIRGVHFSPGTLDVLMELNWVRPIGRKKIPGRPIIYGTTERFLEYFGLEQVTDLPGLEELKAAGLLESRLPPNLDIREPQE</sequence>
<proteinExistence type="predicted"/>
<evidence type="ECO:0000256" key="1">
    <source>
        <dbReference type="ARBA" id="ARBA00022490"/>
    </source>
</evidence>
<dbReference type="InterPro" id="IPR036390">
    <property type="entry name" value="WH_DNA-bd_sf"/>
</dbReference>
<evidence type="ECO:0000256" key="2">
    <source>
        <dbReference type="ARBA" id="ARBA00022618"/>
    </source>
</evidence>
<gene>
    <name evidence="5" type="ORF">METZ01_LOCUS413181</name>
</gene>
<dbReference type="AlphaFoldDB" id="A0A382WN65"/>
<evidence type="ECO:0000256" key="3">
    <source>
        <dbReference type="ARBA" id="ARBA00022829"/>
    </source>
</evidence>
<evidence type="ECO:0000313" key="5">
    <source>
        <dbReference type="EMBL" id="SVD60327.1"/>
    </source>
</evidence>
<organism evidence="5">
    <name type="scientific">marine metagenome</name>
    <dbReference type="NCBI Taxonomy" id="408172"/>
    <lineage>
        <taxon>unclassified sequences</taxon>
        <taxon>metagenomes</taxon>
        <taxon>ecological metagenomes</taxon>
    </lineage>
</organism>
<protein>
    <recommendedName>
        <fullName evidence="6">SMC-Scp complex subunit ScpB</fullName>
    </recommendedName>
</protein>